<sequence>MVLEMKPKCDKCEYEFHNKSNAFICVQEHTYCRECAENLYYVCPKCNGELVVRPKIQADSRTIVGER</sequence>
<gene>
    <name evidence="1" type="ORF">SAMEA4384403_00571</name>
</gene>
<dbReference type="RefSeq" id="WP_095086449.1">
    <property type="nucleotide sequence ID" value="NZ_BMDM01000003.1"/>
</dbReference>
<dbReference type="KEGG" id="sste:SAMEA4384403_0571"/>
<accession>A0A239YLH5</accession>
<reference evidence="1 2" key="1">
    <citation type="submission" date="2017-06" db="EMBL/GenBank/DDBJ databases">
        <authorList>
            <consortium name="Pathogen Informatics"/>
        </authorList>
    </citation>
    <scope>NUCLEOTIDE SEQUENCE [LARGE SCALE GENOMIC DNA]</scope>
    <source>
        <strain evidence="1 2">NCTC13839</strain>
    </source>
</reference>
<evidence type="ECO:0000313" key="1">
    <source>
        <dbReference type="EMBL" id="SNV59647.1"/>
    </source>
</evidence>
<dbReference type="InterPro" id="IPR010696">
    <property type="entry name" value="DUF1272"/>
</dbReference>
<evidence type="ECO:0000313" key="2">
    <source>
        <dbReference type="Proteomes" id="UP000242084"/>
    </source>
</evidence>
<dbReference type="Pfam" id="PF06906">
    <property type="entry name" value="DUF1272"/>
    <property type="match status" value="1"/>
</dbReference>
<dbReference type="AlphaFoldDB" id="A0A239YLH5"/>
<dbReference type="OrthoDB" id="9808883at2"/>
<protein>
    <submittedName>
        <fullName evidence="1">Uncharacterized protein conserved in bacteria</fullName>
    </submittedName>
</protein>
<organism evidence="1 2">
    <name type="scientific">Mammaliicoccus stepanovicii</name>
    <dbReference type="NCBI Taxonomy" id="643214"/>
    <lineage>
        <taxon>Bacteria</taxon>
        <taxon>Bacillati</taxon>
        <taxon>Bacillota</taxon>
        <taxon>Bacilli</taxon>
        <taxon>Bacillales</taxon>
        <taxon>Staphylococcaceae</taxon>
        <taxon>Mammaliicoccus</taxon>
    </lineage>
</organism>
<keyword evidence="2" id="KW-1185">Reference proteome</keyword>
<dbReference type="EMBL" id="LT906462">
    <property type="protein sequence ID" value="SNV59647.1"/>
    <property type="molecule type" value="Genomic_DNA"/>
</dbReference>
<proteinExistence type="predicted"/>
<name>A0A239YLH5_9STAP</name>
<dbReference type="Proteomes" id="UP000242084">
    <property type="component" value="Chromosome 1"/>
</dbReference>